<proteinExistence type="predicted"/>
<dbReference type="EMBL" id="BLPG01000001">
    <property type="protein sequence ID" value="GFJ92117.1"/>
    <property type="molecule type" value="Genomic_DNA"/>
</dbReference>
<dbReference type="PANTHER" id="PTHR37042:SF4">
    <property type="entry name" value="OUTER MEMBRANE PROTEIN RV1973"/>
    <property type="match status" value="1"/>
</dbReference>
<comment type="caution">
    <text evidence="3">The sequence shown here is derived from an EMBL/GenBank/DDBJ whole genome shotgun (WGS) entry which is preliminary data.</text>
</comment>
<dbReference type="RefSeq" id="WP_173079057.1">
    <property type="nucleotide sequence ID" value="NZ_BLPG01000001.1"/>
</dbReference>
<protein>
    <recommendedName>
        <fullName evidence="5">Mce-associated membrane protein</fullName>
    </recommendedName>
</protein>
<evidence type="ECO:0000313" key="3">
    <source>
        <dbReference type="EMBL" id="GFJ92117.1"/>
    </source>
</evidence>
<keyword evidence="2" id="KW-0472">Membrane</keyword>
<sequence>MIALAALLALALAAAGVASYHWYGDRALDQARQQALAAAKQTSVNFVSVSASSVDRDLQRIVAGATGEFKDEFVRGQAQVRAAVVENKVESTGTVLRAGLISGDRKSAVVLVAVDATVKNVKAPDGRASHYRIQVDVTRDGGTWLVSRLQFVG</sequence>
<comment type="subcellular location">
    <subcellularLocation>
        <location evidence="1">Membrane</location>
    </subcellularLocation>
</comment>
<accession>A0A6V8LDL2</accession>
<evidence type="ECO:0000313" key="4">
    <source>
        <dbReference type="Proteomes" id="UP000482960"/>
    </source>
</evidence>
<reference evidence="3 4" key="2">
    <citation type="submission" date="2020-03" db="EMBL/GenBank/DDBJ databases">
        <authorList>
            <person name="Ichikawa N."/>
            <person name="Kimura A."/>
            <person name="Kitahashi Y."/>
            <person name="Uohara A."/>
        </authorList>
    </citation>
    <scope>NUCLEOTIDE SEQUENCE [LARGE SCALE GENOMIC DNA]</scope>
    <source>
        <strain evidence="3 4">NBRC 108638</strain>
    </source>
</reference>
<dbReference type="AlphaFoldDB" id="A0A6V8LDL2"/>
<reference evidence="3 4" key="1">
    <citation type="submission" date="2020-03" db="EMBL/GenBank/DDBJ databases">
        <title>Whole genome shotgun sequence of Phytohabitans rumicis NBRC 108638.</title>
        <authorList>
            <person name="Komaki H."/>
            <person name="Tamura T."/>
        </authorList>
    </citation>
    <scope>NUCLEOTIDE SEQUENCE [LARGE SCALE GENOMIC DNA]</scope>
    <source>
        <strain evidence="3 4">NBRC 108638</strain>
    </source>
</reference>
<dbReference type="Proteomes" id="UP000482960">
    <property type="component" value="Unassembled WGS sequence"/>
</dbReference>
<keyword evidence="4" id="KW-1185">Reference proteome</keyword>
<evidence type="ECO:0008006" key="5">
    <source>
        <dbReference type="Google" id="ProtNLM"/>
    </source>
</evidence>
<dbReference type="GO" id="GO:0016020">
    <property type="term" value="C:membrane"/>
    <property type="evidence" value="ECO:0007669"/>
    <property type="project" value="UniProtKB-SubCell"/>
</dbReference>
<gene>
    <name evidence="3" type="ORF">Prum_057590</name>
</gene>
<evidence type="ECO:0000256" key="2">
    <source>
        <dbReference type="ARBA" id="ARBA00023136"/>
    </source>
</evidence>
<organism evidence="3 4">
    <name type="scientific">Phytohabitans rumicis</name>
    <dbReference type="NCBI Taxonomy" id="1076125"/>
    <lineage>
        <taxon>Bacteria</taxon>
        <taxon>Bacillati</taxon>
        <taxon>Actinomycetota</taxon>
        <taxon>Actinomycetes</taxon>
        <taxon>Micromonosporales</taxon>
        <taxon>Micromonosporaceae</taxon>
    </lineage>
</organism>
<dbReference type="PANTHER" id="PTHR37042">
    <property type="entry name" value="OUTER MEMBRANE PROTEIN RV1973"/>
    <property type="match status" value="1"/>
</dbReference>
<name>A0A6V8LDL2_9ACTN</name>
<evidence type="ECO:0000256" key="1">
    <source>
        <dbReference type="ARBA" id="ARBA00004370"/>
    </source>
</evidence>